<organism evidence="6 7">
    <name type="scientific">Apiospora aurea</name>
    <dbReference type="NCBI Taxonomy" id="335848"/>
    <lineage>
        <taxon>Eukaryota</taxon>
        <taxon>Fungi</taxon>
        <taxon>Dikarya</taxon>
        <taxon>Ascomycota</taxon>
        <taxon>Pezizomycotina</taxon>
        <taxon>Sordariomycetes</taxon>
        <taxon>Xylariomycetidae</taxon>
        <taxon>Amphisphaeriales</taxon>
        <taxon>Apiosporaceae</taxon>
        <taxon>Apiospora</taxon>
    </lineage>
</organism>
<dbReference type="SUPFAM" id="SSF53335">
    <property type="entry name" value="S-adenosyl-L-methionine-dependent methyltransferases"/>
    <property type="match status" value="1"/>
</dbReference>
<evidence type="ECO:0000313" key="7">
    <source>
        <dbReference type="Proteomes" id="UP001391051"/>
    </source>
</evidence>
<accession>A0ABR1PY94</accession>
<evidence type="ECO:0000256" key="3">
    <source>
        <dbReference type="ARBA" id="ARBA00022691"/>
    </source>
</evidence>
<dbReference type="RefSeq" id="XP_066694367.1">
    <property type="nucleotide sequence ID" value="XM_066850224.1"/>
</dbReference>
<dbReference type="InterPro" id="IPR016461">
    <property type="entry name" value="COMT-like"/>
</dbReference>
<keyword evidence="7" id="KW-1185">Reference proteome</keyword>
<dbReference type="InterPro" id="IPR012967">
    <property type="entry name" value="COMT_dimerisation"/>
</dbReference>
<reference evidence="6 7" key="1">
    <citation type="submission" date="2023-01" db="EMBL/GenBank/DDBJ databases">
        <title>Analysis of 21 Apiospora genomes using comparative genomics revels a genus with tremendous synthesis potential of carbohydrate active enzymes and secondary metabolites.</title>
        <authorList>
            <person name="Sorensen T."/>
        </authorList>
    </citation>
    <scope>NUCLEOTIDE SEQUENCE [LARGE SCALE GENOMIC DNA]</scope>
    <source>
        <strain evidence="6 7">CBS 24483</strain>
    </source>
</reference>
<dbReference type="PROSITE" id="PS51683">
    <property type="entry name" value="SAM_OMT_II"/>
    <property type="match status" value="1"/>
</dbReference>
<sequence>MTIPNGASPAPNASIATSPNDLPSVPAILNQISAQGAHLSTTPQDYDSRLQLLASARALVQALETPRETMIKHIWAQPAVQVGITMMYEAGVFHVMAKKDGPITVEECAEATKMDPKLLARLMRHLGSMGYLIETGVDEYAPTNFSRAMSLRIIGDGYPCIINGLFNTLSKFGEFTKAHDNKMVLNHTDTALRHAEKVDMDVFTWLRSMGLGAHLNNHMAGYHQGRPSWMDANVYPVEERLAKGADTSHDAPFLVDIGGSTGHDLAEFLTKHPRHPGKLILEDLPVVIDHVQQLDSRIERVPYDFHTEQPHKGARAYYMHSVLHDWPDDVCASILKNVVAAMKPGYSRLLVNECVIPDRGADWQATALDVMIMIEFSAKERTLADWSRLLEPAGLRIMNVWSGGDGAESLIECQLA</sequence>
<keyword evidence="3" id="KW-0949">S-adenosyl-L-methionine</keyword>
<dbReference type="Proteomes" id="UP001391051">
    <property type="component" value="Unassembled WGS sequence"/>
</dbReference>
<dbReference type="Gene3D" id="1.10.10.10">
    <property type="entry name" value="Winged helix-like DNA-binding domain superfamily/Winged helix DNA-binding domain"/>
    <property type="match status" value="1"/>
</dbReference>
<dbReference type="Gene3D" id="3.40.50.150">
    <property type="entry name" value="Vaccinia Virus protein VP39"/>
    <property type="match status" value="1"/>
</dbReference>
<evidence type="ECO:0000256" key="1">
    <source>
        <dbReference type="ARBA" id="ARBA00022603"/>
    </source>
</evidence>
<dbReference type="GeneID" id="92083286"/>
<evidence type="ECO:0000313" key="6">
    <source>
        <dbReference type="EMBL" id="KAK7941615.1"/>
    </source>
</evidence>
<feature type="domain" description="O-methyltransferase C-terminal" evidence="4">
    <location>
        <begin position="252"/>
        <end position="395"/>
    </location>
</feature>
<protein>
    <recommendedName>
        <fullName evidence="8">O-methyltransferase domain-containing protein</fullName>
    </recommendedName>
</protein>
<evidence type="ECO:0008006" key="8">
    <source>
        <dbReference type="Google" id="ProtNLM"/>
    </source>
</evidence>
<dbReference type="SUPFAM" id="SSF46785">
    <property type="entry name" value="Winged helix' DNA-binding domain"/>
    <property type="match status" value="1"/>
</dbReference>
<dbReference type="EMBL" id="JAQQWE010000009">
    <property type="protein sequence ID" value="KAK7941615.1"/>
    <property type="molecule type" value="Genomic_DNA"/>
</dbReference>
<dbReference type="Pfam" id="PF08100">
    <property type="entry name" value="Dimerisation"/>
    <property type="match status" value="1"/>
</dbReference>
<proteinExistence type="predicted"/>
<keyword evidence="1" id="KW-0489">Methyltransferase</keyword>
<comment type="caution">
    <text evidence="6">The sequence shown here is derived from an EMBL/GenBank/DDBJ whole genome shotgun (WGS) entry which is preliminary data.</text>
</comment>
<dbReference type="PANTHER" id="PTHR43712:SF17">
    <property type="entry name" value="O-METHYLTRANSFERASE"/>
    <property type="match status" value="1"/>
</dbReference>
<evidence type="ECO:0000259" key="4">
    <source>
        <dbReference type="Pfam" id="PF00891"/>
    </source>
</evidence>
<dbReference type="InterPro" id="IPR036390">
    <property type="entry name" value="WH_DNA-bd_sf"/>
</dbReference>
<dbReference type="PANTHER" id="PTHR43712">
    <property type="entry name" value="PUTATIVE (AFU_ORTHOLOGUE AFUA_4G14580)-RELATED"/>
    <property type="match status" value="1"/>
</dbReference>
<dbReference type="InterPro" id="IPR029063">
    <property type="entry name" value="SAM-dependent_MTases_sf"/>
</dbReference>
<keyword evidence="2" id="KW-0808">Transferase</keyword>
<dbReference type="InterPro" id="IPR001077">
    <property type="entry name" value="COMT_C"/>
</dbReference>
<evidence type="ECO:0000259" key="5">
    <source>
        <dbReference type="Pfam" id="PF08100"/>
    </source>
</evidence>
<feature type="domain" description="O-methyltransferase dimerisation" evidence="5">
    <location>
        <begin position="86"/>
        <end position="148"/>
    </location>
</feature>
<dbReference type="InterPro" id="IPR036388">
    <property type="entry name" value="WH-like_DNA-bd_sf"/>
</dbReference>
<dbReference type="Pfam" id="PF00891">
    <property type="entry name" value="Methyltransf_2"/>
    <property type="match status" value="1"/>
</dbReference>
<evidence type="ECO:0000256" key="2">
    <source>
        <dbReference type="ARBA" id="ARBA00022679"/>
    </source>
</evidence>
<name>A0ABR1PY94_9PEZI</name>
<gene>
    <name evidence="6" type="ORF">PG986_014002</name>
</gene>